<dbReference type="AlphaFoldDB" id="A0A255D8V6"/>
<keyword evidence="5" id="KW-1185">Reference proteome</keyword>
<sequence>MPISSDPGGRVPSSRSLRIRGLVAAVVLALIGAVLYQLGTGGYSDTFKLTVMADKLGEGLTPGAEVKFRGLTIGSVKTLQSAGFNKQKITLELEPRQAAALAADTTANFTSSNTFGLAAVELVSSGTGPRLTPNETLTVDTNVKSASITGLLRQGQKFGRIMDSPDIDHIIGIVRKHADLTEPVTRSYFDLIKMLTDSQKVPFSQTLSVLASVVNGVSDAVPLVSLAYDLLNGMEFLAHPDGVDRMNLIMDQTAKLLFNMDGIFAKHMTWLVPLFGGIMSVWLPYAYSIGSMSPAYDRISGLLDRTSAAFPIINGKVRLNLELTLDTMPGLTNALPAGEPPDPAPAPLPAEAGGR</sequence>
<dbReference type="Proteomes" id="UP000216063">
    <property type="component" value="Unassembled WGS sequence"/>
</dbReference>
<evidence type="ECO:0000256" key="1">
    <source>
        <dbReference type="SAM" id="MobiDB-lite"/>
    </source>
</evidence>
<evidence type="ECO:0000313" key="5">
    <source>
        <dbReference type="Proteomes" id="UP000216063"/>
    </source>
</evidence>
<dbReference type="Pfam" id="PF02470">
    <property type="entry name" value="MlaD"/>
    <property type="match status" value="1"/>
</dbReference>
<keyword evidence="2" id="KW-0812">Transmembrane</keyword>
<proteinExistence type="predicted"/>
<feature type="compositionally biased region" description="Pro residues" evidence="1">
    <location>
        <begin position="338"/>
        <end position="348"/>
    </location>
</feature>
<feature type="region of interest" description="Disordered" evidence="1">
    <location>
        <begin position="332"/>
        <end position="355"/>
    </location>
</feature>
<evidence type="ECO:0000259" key="3">
    <source>
        <dbReference type="Pfam" id="PF02470"/>
    </source>
</evidence>
<organism evidence="4 5">
    <name type="scientific">Mycolicibacterium sphagni</name>
    <dbReference type="NCBI Taxonomy" id="1786"/>
    <lineage>
        <taxon>Bacteria</taxon>
        <taxon>Bacillati</taxon>
        <taxon>Actinomycetota</taxon>
        <taxon>Actinomycetes</taxon>
        <taxon>Mycobacteriales</taxon>
        <taxon>Mycobacteriaceae</taxon>
        <taxon>Mycolicibacterium</taxon>
    </lineage>
</organism>
<feature type="domain" description="Mce/MlaD" evidence="3">
    <location>
        <begin position="49"/>
        <end position="123"/>
    </location>
</feature>
<dbReference type="OrthoDB" id="4367345at2"/>
<evidence type="ECO:0000313" key="4">
    <source>
        <dbReference type="EMBL" id="OYN75859.1"/>
    </source>
</evidence>
<evidence type="ECO:0000256" key="2">
    <source>
        <dbReference type="SAM" id="Phobius"/>
    </source>
</evidence>
<dbReference type="InterPro" id="IPR003399">
    <property type="entry name" value="Mce/MlaD"/>
</dbReference>
<keyword evidence="2" id="KW-1133">Transmembrane helix</keyword>
<keyword evidence="2" id="KW-0472">Membrane</keyword>
<accession>A0A255D8V6</accession>
<feature type="transmembrane region" description="Helical" evidence="2">
    <location>
        <begin position="21"/>
        <end position="39"/>
    </location>
</feature>
<protein>
    <submittedName>
        <fullName evidence="4">Mammalian cell entry protein</fullName>
    </submittedName>
</protein>
<dbReference type="RefSeq" id="WP_094483571.1">
    <property type="nucleotide sequence ID" value="NZ_NOZR01000025.1"/>
</dbReference>
<gene>
    <name evidence="4" type="ORF">CG716_23670</name>
</gene>
<reference evidence="4 5" key="1">
    <citation type="submission" date="2017-07" db="EMBL/GenBank/DDBJ databases">
        <title>The new phylogeny of genus Mycobacterium.</title>
        <authorList>
            <person name="Tortoli E."/>
            <person name="Trovato A."/>
            <person name="Cirillo D.M."/>
        </authorList>
    </citation>
    <scope>NUCLEOTIDE SEQUENCE [LARGE SCALE GENOMIC DNA]</scope>
    <source>
        <strain evidence="4 5">ATCC 33027</strain>
    </source>
</reference>
<dbReference type="EMBL" id="NOZR01000025">
    <property type="protein sequence ID" value="OYN75859.1"/>
    <property type="molecule type" value="Genomic_DNA"/>
</dbReference>
<name>A0A255D8V6_9MYCO</name>
<comment type="caution">
    <text evidence="4">The sequence shown here is derived from an EMBL/GenBank/DDBJ whole genome shotgun (WGS) entry which is preliminary data.</text>
</comment>